<dbReference type="EMBL" id="ML145089">
    <property type="protein sequence ID" value="TBU63592.1"/>
    <property type="molecule type" value="Genomic_DNA"/>
</dbReference>
<evidence type="ECO:0000313" key="3">
    <source>
        <dbReference type="Proteomes" id="UP000292082"/>
    </source>
</evidence>
<sequence>MSTVQDFNNRIAETHSGRTEIQDFVLKLVGWHMTRQSVPRLMQVDLRTSYAFPSADVLLPAPMAVSILGQLTLVATATDFKLVKPADGFKHVRYPDSFRATITQLVNSGALALNRSFVNFDEINKRCAAIRPGVNNIVQLLVGHPDNTARENEQAIERYLPNQINSLSRTVEACLEKAKETDRVFNQLLELTMEIHEACTATQGYNESRIREAELRKAFLAKEQEAAEEMKRIGEDAVKQAREDYAKSQTLFNQAVKSMPTAGQIAGLNLLDMGQGILHAVTFGAVRRPGASSGGTTSGQPPPQQRVTPYDPGFQKASMLRELAESLHILLTCGPNSTPSWNAVKASDGTGCIDIRVKFEEVLASIKRGDPKNGRATAKAATLAERGIEYSKKLEDIVPPGDEMQIARLTGAVSAWRDSVLAFASEADLHSASSPISSSVQAFIPAPNMGGGSSAELAVRGAQYNLAVTSAQLNASRENSRFTSEKLMQVTGQLGDIMAQVVKIDIKKQNWEEIMAILLKAIDFLCELKRYLNNLVHFFNSVNNLVCISMREAADAFISIVKDAARSEDSAGHNHGRGTRQIGGVTLDAWARQAIYNHALSVAKISKVVENISDMYVTLYDGNVHPGVNMLLGMGKLVGSKDQAAIAAAGTEIQGWAQGASDRIIQLVSERAQANERDIEKRIAELEKSLGGILPRSSRIEEIVRTVEKEEVKKTGQELVATIEERPVYKRMNPFL</sequence>
<dbReference type="Proteomes" id="UP000292082">
    <property type="component" value="Unassembled WGS sequence"/>
</dbReference>
<protein>
    <submittedName>
        <fullName evidence="2">Uncharacterized protein</fullName>
    </submittedName>
</protein>
<proteinExistence type="predicted"/>
<evidence type="ECO:0000313" key="2">
    <source>
        <dbReference type="EMBL" id="TBU63592.1"/>
    </source>
</evidence>
<dbReference type="STRING" id="114155.A0A4Q9Q7V3"/>
<feature type="region of interest" description="Disordered" evidence="1">
    <location>
        <begin position="289"/>
        <end position="308"/>
    </location>
</feature>
<name>A0A4Q9Q7V3_9APHY</name>
<evidence type="ECO:0000256" key="1">
    <source>
        <dbReference type="SAM" id="MobiDB-lite"/>
    </source>
</evidence>
<dbReference type="PANTHER" id="PTHR33488">
    <property type="entry name" value="ZGC:162509"/>
    <property type="match status" value="1"/>
</dbReference>
<keyword evidence="3" id="KW-1185">Reference proteome</keyword>
<accession>A0A4Q9Q7V3</accession>
<organism evidence="2 3">
    <name type="scientific">Dichomitus squalens</name>
    <dbReference type="NCBI Taxonomy" id="114155"/>
    <lineage>
        <taxon>Eukaryota</taxon>
        <taxon>Fungi</taxon>
        <taxon>Dikarya</taxon>
        <taxon>Basidiomycota</taxon>
        <taxon>Agaricomycotina</taxon>
        <taxon>Agaricomycetes</taxon>
        <taxon>Polyporales</taxon>
        <taxon>Polyporaceae</taxon>
        <taxon>Dichomitus</taxon>
    </lineage>
</organism>
<gene>
    <name evidence="2" type="ORF">BD310DRAFT_587496</name>
</gene>
<dbReference type="PANTHER" id="PTHR33488:SF2">
    <property type="entry name" value="EARLY ENDOSOME ANTIGEN 1-LIKE"/>
    <property type="match status" value="1"/>
</dbReference>
<reference evidence="2 3" key="1">
    <citation type="submission" date="2019-01" db="EMBL/GenBank/DDBJ databases">
        <title>Draft genome sequences of three monokaryotic isolates of the white-rot basidiomycete fungus Dichomitus squalens.</title>
        <authorList>
            <consortium name="DOE Joint Genome Institute"/>
            <person name="Lopez S.C."/>
            <person name="Andreopoulos B."/>
            <person name="Pangilinan J."/>
            <person name="Lipzen A."/>
            <person name="Riley R."/>
            <person name="Ahrendt S."/>
            <person name="Ng V."/>
            <person name="Barry K."/>
            <person name="Daum C."/>
            <person name="Grigoriev I.V."/>
            <person name="Hilden K.S."/>
            <person name="Makela M.R."/>
            <person name="de Vries R.P."/>
        </authorList>
    </citation>
    <scope>NUCLEOTIDE SEQUENCE [LARGE SCALE GENOMIC DNA]</scope>
    <source>
        <strain evidence="2 3">CBS 464.89</strain>
    </source>
</reference>
<dbReference type="AlphaFoldDB" id="A0A4Q9Q7V3"/>